<dbReference type="RefSeq" id="WP_111337174.1">
    <property type="nucleotide sequence ID" value="NZ_CP030032.1"/>
</dbReference>
<dbReference type="PROSITE" id="PS51841">
    <property type="entry name" value="LTD"/>
    <property type="match status" value="1"/>
</dbReference>
<evidence type="ECO:0000313" key="2">
    <source>
        <dbReference type="Proteomes" id="UP000249799"/>
    </source>
</evidence>
<sequence length="239" mass="26284">MTKKLNIALIVALASTLGMAAGCEDPGDSDQTPLYRWVQDGAPSSGERGAMMITEINYAGSVRDDGTHDADDIFIELQNKHPRPINISGWHLTIKGDLNREYRIPMMEDPIMPNDYFVIARKADGAFKDSAGVIMPELELGVRRVRVQLRDYDKRMMEDGGSTLQEVFTGGYDTVSTRSMERVQLIFANAGGNARNWHAYSNDRGGEGVAEGWKKFTLMSPGEANSSDYSGSSTTGSFE</sequence>
<proteinExistence type="predicted"/>
<dbReference type="Proteomes" id="UP000249799">
    <property type="component" value="Chromosome"/>
</dbReference>
<dbReference type="OrthoDB" id="5494081at2"/>
<name>A0A2Z4FQG1_9DELT</name>
<dbReference type="SUPFAM" id="SSF74853">
    <property type="entry name" value="Lamin A/C globular tail domain"/>
    <property type="match status" value="1"/>
</dbReference>
<evidence type="ECO:0000313" key="1">
    <source>
        <dbReference type="EMBL" id="AWV91160.1"/>
    </source>
</evidence>
<organism evidence="1 2">
    <name type="scientific">Bradymonas sediminis</name>
    <dbReference type="NCBI Taxonomy" id="1548548"/>
    <lineage>
        <taxon>Bacteria</taxon>
        <taxon>Deltaproteobacteria</taxon>
        <taxon>Bradymonadales</taxon>
        <taxon>Bradymonadaceae</taxon>
        <taxon>Bradymonas</taxon>
    </lineage>
</organism>
<reference evidence="1 2" key="1">
    <citation type="submission" date="2018-06" db="EMBL/GenBank/DDBJ databases">
        <title>Lujinxingia sediminis gen. nov. sp. nov., a new facultative anaerobic member of the class Deltaproteobacteria, and proposal of Lujinxingaceae fam. nov.</title>
        <authorList>
            <person name="Guo L.-Y."/>
            <person name="Li C.-M."/>
            <person name="Wang S."/>
            <person name="Du Z.-J."/>
        </authorList>
    </citation>
    <scope>NUCLEOTIDE SEQUENCE [LARGE SCALE GENOMIC DNA]</scope>
    <source>
        <strain evidence="1 2">FA350</strain>
    </source>
</reference>
<dbReference type="PROSITE" id="PS51257">
    <property type="entry name" value="PROKAR_LIPOPROTEIN"/>
    <property type="match status" value="1"/>
</dbReference>
<accession>A0A2Z4FQG1</accession>
<gene>
    <name evidence="1" type="ORF">DN745_18245</name>
</gene>
<dbReference type="AlphaFoldDB" id="A0A2Z4FQG1"/>
<dbReference type="EMBL" id="CP030032">
    <property type="protein sequence ID" value="AWV91160.1"/>
    <property type="molecule type" value="Genomic_DNA"/>
</dbReference>
<protein>
    <submittedName>
        <fullName evidence="1">Uncharacterized protein</fullName>
    </submittedName>
</protein>
<dbReference type="InterPro" id="IPR001322">
    <property type="entry name" value="Lamin_tail_dom"/>
</dbReference>
<keyword evidence="2" id="KW-1185">Reference proteome</keyword>
<dbReference type="InterPro" id="IPR036415">
    <property type="entry name" value="Lamin_tail_dom_sf"/>
</dbReference>
<dbReference type="KEGG" id="bsed:DN745_18245"/>